<accession>A0A8W7PN14</accession>
<feature type="compositionally biased region" description="Basic and acidic residues" evidence="1">
    <location>
        <begin position="458"/>
        <end position="468"/>
    </location>
</feature>
<dbReference type="AlphaFoldDB" id="A0A8W7PN14"/>
<reference evidence="4" key="1">
    <citation type="submission" date="2022-08" db="UniProtKB">
        <authorList>
            <consortium name="EnsemblMetazoa"/>
        </authorList>
    </citation>
    <scope>IDENTIFICATION</scope>
</reference>
<evidence type="ECO:0000313" key="4">
    <source>
        <dbReference type="EnsemblMetazoa" id="ACOM034307-PA.1"/>
    </source>
</evidence>
<name>A0A8W7PN14_ANOCL</name>
<evidence type="ECO:0008006" key="5">
    <source>
        <dbReference type="Google" id="ProtNLM"/>
    </source>
</evidence>
<feature type="chain" id="PRO_5036485233" description="Chloride channel CLIC-like protein 1" evidence="3">
    <location>
        <begin position="51"/>
        <end position="478"/>
    </location>
</feature>
<feature type="signal peptide" evidence="3">
    <location>
        <begin position="1"/>
        <end position="50"/>
    </location>
</feature>
<keyword evidence="2" id="KW-1133">Transmembrane helix</keyword>
<proteinExistence type="predicted"/>
<dbReference type="EnsemblMetazoa" id="ACOM034307-RA">
    <property type="protein sequence ID" value="ACOM034307-PA.1"/>
    <property type="gene ID" value="ACOM034307"/>
</dbReference>
<evidence type="ECO:0000256" key="1">
    <source>
        <dbReference type="SAM" id="MobiDB-lite"/>
    </source>
</evidence>
<evidence type="ECO:0000256" key="3">
    <source>
        <dbReference type="SAM" id="SignalP"/>
    </source>
</evidence>
<keyword evidence="2" id="KW-0812">Transmembrane</keyword>
<sequence length="478" mass="54050">MALALWVIGSRLTFHDRRQRLEIAANFPRRRRRFFSLVCILLAVCRTVDCKHDPKWIKPGALDRWGQQQQQQQKERSRENPSSDASCEAEPVVCDCPPVPEPAPPVPCSSDVTEDQRLSLVFYRKLVRTLFARDTLVVDPAAEDFLTTGLAIRISTRQLEKLLDESTSARELNLMVSAILEQSDNTRQWVAFRENQCERLYDFLMQLFESQFLQYILPVLLMIAGCYAIRVIARITHLHPFIVFLLLSLSITVCKKWKECNENLARKTLESMEAPPTTRWTSIFGTLRSRQDGATPLPICDPLQVLVQSTVSIQADFFKSMFSEFYGAYTEYTKDAGWVERSMIGLLMLGFAYILITALVNVGISSGFQMFGTMVTNTLRSSGPANNNDHQRQPQQQQLPTVNLNFHISDGAARSISVAEMLRQESQQRIEVVSEEVAAPVQAIEEATTVEANCSEATTKEATKKSEEVPTENANDVK</sequence>
<keyword evidence="2" id="KW-0472">Membrane</keyword>
<feature type="region of interest" description="Disordered" evidence="1">
    <location>
        <begin position="61"/>
        <end position="87"/>
    </location>
</feature>
<feature type="region of interest" description="Disordered" evidence="1">
    <location>
        <begin position="455"/>
        <end position="478"/>
    </location>
</feature>
<evidence type="ECO:0000256" key="2">
    <source>
        <dbReference type="SAM" id="Phobius"/>
    </source>
</evidence>
<keyword evidence="3" id="KW-0732">Signal</keyword>
<feature type="transmembrane region" description="Helical" evidence="2">
    <location>
        <begin position="343"/>
        <end position="364"/>
    </location>
</feature>
<organism evidence="4">
    <name type="scientific">Anopheles coluzzii</name>
    <name type="common">African malaria mosquito</name>
    <dbReference type="NCBI Taxonomy" id="1518534"/>
    <lineage>
        <taxon>Eukaryota</taxon>
        <taxon>Metazoa</taxon>
        <taxon>Ecdysozoa</taxon>
        <taxon>Arthropoda</taxon>
        <taxon>Hexapoda</taxon>
        <taxon>Insecta</taxon>
        <taxon>Pterygota</taxon>
        <taxon>Neoptera</taxon>
        <taxon>Endopterygota</taxon>
        <taxon>Diptera</taxon>
        <taxon>Nematocera</taxon>
        <taxon>Culicoidea</taxon>
        <taxon>Culicidae</taxon>
        <taxon>Anophelinae</taxon>
        <taxon>Anopheles</taxon>
    </lineage>
</organism>
<protein>
    <recommendedName>
        <fullName evidence="5">Chloride channel CLIC-like protein 1</fullName>
    </recommendedName>
</protein>
<feature type="transmembrane region" description="Helical" evidence="2">
    <location>
        <begin position="212"/>
        <end position="229"/>
    </location>
</feature>
<dbReference type="Proteomes" id="UP000075882">
    <property type="component" value="Unassembled WGS sequence"/>
</dbReference>